<dbReference type="SMART" id="SM00342">
    <property type="entry name" value="HTH_ARAC"/>
    <property type="match status" value="1"/>
</dbReference>
<evidence type="ECO:0000259" key="4">
    <source>
        <dbReference type="PROSITE" id="PS01124"/>
    </source>
</evidence>
<evidence type="ECO:0000313" key="5">
    <source>
        <dbReference type="EMBL" id="NYI90366.1"/>
    </source>
</evidence>
<keyword evidence="1" id="KW-0805">Transcription regulation</keyword>
<dbReference type="PROSITE" id="PS01124">
    <property type="entry name" value="HTH_ARAC_FAMILY_2"/>
    <property type="match status" value="1"/>
</dbReference>
<dbReference type="Pfam" id="PF12833">
    <property type="entry name" value="HTH_18"/>
    <property type="match status" value="1"/>
</dbReference>
<name>A0A853B775_9PSEU</name>
<reference evidence="5 6" key="1">
    <citation type="submission" date="2020-07" db="EMBL/GenBank/DDBJ databases">
        <title>Sequencing the genomes of 1000 actinobacteria strains.</title>
        <authorList>
            <person name="Klenk H.-P."/>
        </authorList>
    </citation>
    <scope>NUCLEOTIDE SEQUENCE [LARGE SCALE GENOMIC DNA]</scope>
    <source>
        <strain evidence="5 6">DSM 104006</strain>
    </source>
</reference>
<keyword evidence="6" id="KW-1185">Reference proteome</keyword>
<dbReference type="Gene3D" id="1.10.10.60">
    <property type="entry name" value="Homeodomain-like"/>
    <property type="match status" value="1"/>
</dbReference>
<accession>A0A853B775</accession>
<evidence type="ECO:0000256" key="1">
    <source>
        <dbReference type="ARBA" id="ARBA00023015"/>
    </source>
</evidence>
<sequence>MAAAPVYRERPGAGAVRCWWTQRVPGGRVQRVVPDAAADVIVAATGAAYLVGPTLRPALHSLPPGTELRGLRLRTEAVAAVLRLPGHEVRDAVVPLSAVLTDAQARTVAESVWRGKFPRALRTGPGEDRVRYAVRRLGDGAPLDTVSAEVAVTGRQLRRLFTEQTGLGPKALQRVARFQRFVRRADAGPVPLAEAAMTAGYADQAHLTREVRELAGVTPAVLVRERRGLVAPDRAGASALF</sequence>
<evidence type="ECO:0000256" key="3">
    <source>
        <dbReference type="ARBA" id="ARBA00023163"/>
    </source>
</evidence>
<gene>
    <name evidence="5" type="ORF">HNR02_003689</name>
</gene>
<dbReference type="PANTHER" id="PTHR46796:SF15">
    <property type="entry name" value="BLL1074 PROTEIN"/>
    <property type="match status" value="1"/>
</dbReference>
<evidence type="ECO:0000313" key="6">
    <source>
        <dbReference type="Proteomes" id="UP000549616"/>
    </source>
</evidence>
<keyword evidence="2 5" id="KW-0238">DNA-binding</keyword>
<dbReference type="InterPro" id="IPR046532">
    <property type="entry name" value="DUF6597"/>
</dbReference>
<dbReference type="Pfam" id="PF20240">
    <property type="entry name" value="DUF6597"/>
    <property type="match status" value="1"/>
</dbReference>
<evidence type="ECO:0000256" key="2">
    <source>
        <dbReference type="ARBA" id="ARBA00023125"/>
    </source>
</evidence>
<proteinExistence type="predicted"/>
<dbReference type="GO" id="GO:0003700">
    <property type="term" value="F:DNA-binding transcription factor activity"/>
    <property type="evidence" value="ECO:0007669"/>
    <property type="project" value="InterPro"/>
</dbReference>
<dbReference type="GO" id="GO:0043565">
    <property type="term" value="F:sequence-specific DNA binding"/>
    <property type="evidence" value="ECO:0007669"/>
    <property type="project" value="InterPro"/>
</dbReference>
<comment type="caution">
    <text evidence="5">The sequence shown here is derived from an EMBL/GenBank/DDBJ whole genome shotgun (WGS) entry which is preliminary data.</text>
</comment>
<protein>
    <submittedName>
        <fullName evidence="5">AraC-like DNA-binding protein</fullName>
    </submittedName>
</protein>
<feature type="domain" description="HTH araC/xylS-type" evidence="4">
    <location>
        <begin position="127"/>
        <end position="225"/>
    </location>
</feature>
<keyword evidence="3" id="KW-0804">Transcription</keyword>
<dbReference type="AlphaFoldDB" id="A0A853B775"/>
<dbReference type="EMBL" id="JACCFK010000001">
    <property type="protein sequence ID" value="NYI90366.1"/>
    <property type="molecule type" value="Genomic_DNA"/>
</dbReference>
<dbReference type="InterPro" id="IPR050204">
    <property type="entry name" value="AraC_XylS_family_regulators"/>
</dbReference>
<dbReference type="RefSeq" id="WP_179774392.1">
    <property type="nucleotide sequence ID" value="NZ_JACCFK010000001.1"/>
</dbReference>
<dbReference type="InterPro" id="IPR018060">
    <property type="entry name" value="HTH_AraC"/>
</dbReference>
<dbReference type="Proteomes" id="UP000549616">
    <property type="component" value="Unassembled WGS sequence"/>
</dbReference>
<organism evidence="5 6">
    <name type="scientific">Amycolatopsis endophytica</name>
    <dbReference type="NCBI Taxonomy" id="860233"/>
    <lineage>
        <taxon>Bacteria</taxon>
        <taxon>Bacillati</taxon>
        <taxon>Actinomycetota</taxon>
        <taxon>Actinomycetes</taxon>
        <taxon>Pseudonocardiales</taxon>
        <taxon>Pseudonocardiaceae</taxon>
        <taxon>Amycolatopsis</taxon>
    </lineage>
</organism>
<dbReference type="PANTHER" id="PTHR46796">
    <property type="entry name" value="HTH-TYPE TRANSCRIPTIONAL ACTIVATOR RHAS-RELATED"/>
    <property type="match status" value="1"/>
</dbReference>